<evidence type="ECO:0000313" key="2">
    <source>
        <dbReference type="Proteomes" id="UP000649617"/>
    </source>
</evidence>
<gene>
    <name evidence="1" type="ORF">SPIL2461_LOCUS20852</name>
</gene>
<proteinExistence type="predicted"/>
<protein>
    <submittedName>
        <fullName evidence="1">Uncharacterized protein</fullName>
    </submittedName>
</protein>
<organism evidence="1 2">
    <name type="scientific">Symbiodinium pilosum</name>
    <name type="common">Dinoflagellate</name>
    <dbReference type="NCBI Taxonomy" id="2952"/>
    <lineage>
        <taxon>Eukaryota</taxon>
        <taxon>Sar</taxon>
        <taxon>Alveolata</taxon>
        <taxon>Dinophyceae</taxon>
        <taxon>Suessiales</taxon>
        <taxon>Symbiodiniaceae</taxon>
        <taxon>Symbiodinium</taxon>
    </lineage>
</organism>
<name>A0A812XHF8_SYMPI</name>
<dbReference type="EMBL" id="CAJNIZ010045710">
    <property type="protein sequence ID" value="CAE7727905.1"/>
    <property type="molecule type" value="Genomic_DNA"/>
</dbReference>
<comment type="caution">
    <text evidence="1">The sequence shown here is derived from an EMBL/GenBank/DDBJ whole genome shotgun (WGS) entry which is preliminary data.</text>
</comment>
<keyword evidence="2" id="KW-1185">Reference proteome</keyword>
<accession>A0A812XHF8</accession>
<dbReference type="OrthoDB" id="426517at2759"/>
<reference evidence="1" key="1">
    <citation type="submission" date="2021-02" db="EMBL/GenBank/DDBJ databases">
        <authorList>
            <person name="Dougan E. K."/>
            <person name="Rhodes N."/>
            <person name="Thang M."/>
            <person name="Chan C."/>
        </authorList>
    </citation>
    <scope>NUCLEOTIDE SEQUENCE</scope>
</reference>
<dbReference type="Proteomes" id="UP000649617">
    <property type="component" value="Unassembled WGS sequence"/>
</dbReference>
<sequence length="175" mass="20343">MEYHYCHEDFDNAQLQMLVQRGRTQDGCFRSAAAIWEEREGGQMRHLWQTTATKQHLNSMLALFFGRILALHKDFLHKPEHTYSIVAEFLGARYKYPKGTSFGRFNVVGGHRTDLCRNGSLVRRLQKMLEPEYQAQILFLRRAGSPVPESLTQRVSRCKFADDHRHRCAGRETAC</sequence>
<evidence type="ECO:0000313" key="1">
    <source>
        <dbReference type="EMBL" id="CAE7727905.1"/>
    </source>
</evidence>
<dbReference type="AlphaFoldDB" id="A0A812XHF8"/>